<evidence type="ECO:0000256" key="1">
    <source>
        <dbReference type="SAM" id="MobiDB-lite"/>
    </source>
</evidence>
<evidence type="ECO:0000313" key="3">
    <source>
        <dbReference type="Proteomes" id="UP000275777"/>
    </source>
</evidence>
<accession>A0A447T837</accession>
<dbReference type="Proteomes" id="UP000275777">
    <property type="component" value="Chromosome"/>
</dbReference>
<dbReference type="EMBL" id="LR134182">
    <property type="protein sequence ID" value="VEB41037.1"/>
    <property type="molecule type" value="Genomic_DNA"/>
</dbReference>
<gene>
    <name evidence="2" type="ORF">NCTC9695_01451</name>
</gene>
<dbReference type="AlphaFoldDB" id="A0A447T837"/>
<proteinExistence type="predicted"/>
<name>A0A447T837_CHRVL</name>
<feature type="region of interest" description="Disordered" evidence="1">
    <location>
        <begin position="1"/>
        <end position="41"/>
    </location>
</feature>
<sequence>MPPSPPPRGRIRPHGRQAGRVSTPPVRPLTGSTTATARKTKSRWLGHGQAADFDLPLLDDLLPACFIATPVLKALPRFELPYGVEWLGGLVGGWDANARRGYFIYGGNWLADPASPSAWRAAACTAIRPTSNCWSVQAARRWRWTTWCSSAAPERGGAAAVRRHRGLRGRPHRSQLAGAAGRGLRLAAADVAPLRAGYRPSTEKRAA</sequence>
<reference evidence="2 3" key="1">
    <citation type="submission" date="2018-12" db="EMBL/GenBank/DDBJ databases">
        <authorList>
            <consortium name="Pathogen Informatics"/>
        </authorList>
    </citation>
    <scope>NUCLEOTIDE SEQUENCE [LARGE SCALE GENOMIC DNA]</scope>
    <source>
        <strain evidence="2 3">NCTC9695</strain>
    </source>
</reference>
<organism evidence="2 3">
    <name type="scientific">Chromobacterium violaceum</name>
    <dbReference type="NCBI Taxonomy" id="536"/>
    <lineage>
        <taxon>Bacteria</taxon>
        <taxon>Pseudomonadati</taxon>
        <taxon>Pseudomonadota</taxon>
        <taxon>Betaproteobacteria</taxon>
        <taxon>Neisseriales</taxon>
        <taxon>Chromobacteriaceae</taxon>
        <taxon>Chromobacterium</taxon>
    </lineage>
</organism>
<evidence type="ECO:0000313" key="2">
    <source>
        <dbReference type="EMBL" id="VEB41037.1"/>
    </source>
</evidence>
<protein>
    <submittedName>
        <fullName evidence="2">Uncharacterized protein</fullName>
    </submittedName>
</protein>